<proteinExistence type="predicted"/>
<sequence length="104" mass="11810">MQIAVLEKSEKRQVFDLQECIIKNTANLAERDSGIRKLTAALHDASENFASEKAQLKSHISNLSEHLTTEEARTKEWELQCESLANEIVQCEANKNEMENVHEA</sequence>
<name>A0AAD1YLK2_9LAMI</name>
<feature type="coiled-coil region" evidence="1">
    <location>
        <begin position="67"/>
        <end position="101"/>
    </location>
</feature>
<dbReference type="AlphaFoldDB" id="A0AAD1YLK2"/>
<evidence type="ECO:0000256" key="1">
    <source>
        <dbReference type="SAM" id="Coils"/>
    </source>
</evidence>
<organism evidence="2 3">
    <name type="scientific">Fraxinus pennsylvanica</name>
    <dbReference type="NCBI Taxonomy" id="56036"/>
    <lineage>
        <taxon>Eukaryota</taxon>
        <taxon>Viridiplantae</taxon>
        <taxon>Streptophyta</taxon>
        <taxon>Embryophyta</taxon>
        <taxon>Tracheophyta</taxon>
        <taxon>Spermatophyta</taxon>
        <taxon>Magnoliopsida</taxon>
        <taxon>eudicotyledons</taxon>
        <taxon>Gunneridae</taxon>
        <taxon>Pentapetalae</taxon>
        <taxon>asterids</taxon>
        <taxon>lamiids</taxon>
        <taxon>Lamiales</taxon>
        <taxon>Oleaceae</taxon>
        <taxon>Oleeae</taxon>
        <taxon>Fraxinus</taxon>
    </lineage>
</organism>
<gene>
    <name evidence="2" type="ORF">FPE_LOCUS451</name>
</gene>
<dbReference type="EMBL" id="OU503036">
    <property type="protein sequence ID" value="CAI9753020.1"/>
    <property type="molecule type" value="Genomic_DNA"/>
</dbReference>
<keyword evidence="3" id="KW-1185">Reference proteome</keyword>
<dbReference type="Proteomes" id="UP000834106">
    <property type="component" value="Chromosome 1"/>
</dbReference>
<keyword evidence="1" id="KW-0175">Coiled coil</keyword>
<protein>
    <submittedName>
        <fullName evidence="2">Uncharacterized protein</fullName>
    </submittedName>
</protein>
<evidence type="ECO:0000313" key="2">
    <source>
        <dbReference type="EMBL" id="CAI9753020.1"/>
    </source>
</evidence>
<accession>A0AAD1YLK2</accession>
<evidence type="ECO:0000313" key="3">
    <source>
        <dbReference type="Proteomes" id="UP000834106"/>
    </source>
</evidence>
<reference evidence="2" key="1">
    <citation type="submission" date="2023-05" db="EMBL/GenBank/DDBJ databases">
        <authorList>
            <person name="Huff M."/>
        </authorList>
    </citation>
    <scope>NUCLEOTIDE SEQUENCE</scope>
</reference>